<evidence type="ECO:0000256" key="8">
    <source>
        <dbReference type="SAM" id="MobiDB-lite"/>
    </source>
</evidence>
<dbReference type="GO" id="GO:0005886">
    <property type="term" value="C:plasma membrane"/>
    <property type="evidence" value="ECO:0007669"/>
    <property type="project" value="UniProtKB-ARBA"/>
</dbReference>
<dbReference type="InterPro" id="IPR042397">
    <property type="entry name" value="PODXL2"/>
</dbReference>
<dbReference type="GO" id="GO:0050901">
    <property type="term" value="P:leukocyte tethering or rolling"/>
    <property type="evidence" value="ECO:0007669"/>
    <property type="project" value="TreeGrafter"/>
</dbReference>
<feature type="region of interest" description="Disordered" evidence="8">
    <location>
        <begin position="282"/>
        <end position="319"/>
    </location>
</feature>
<keyword evidence="6 9" id="KW-0472">Membrane</keyword>
<evidence type="ECO:0000256" key="6">
    <source>
        <dbReference type="ARBA" id="ARBA00023136"/>
    </source>
</evidence>
<dbReference type="EMBL" id="HADW01015197">
    <property type="protein sequence ID" value="SBP16597.1"/>
    <property type="molecule type" value="Transcribed_RNA"/>
</dbReference>
<evidence type="ECO:0000256" key="1">
    <source>
        <dbReference type="ARBA" id="ARBA00004479"/>
    </source>
</evidence>
<keyword evidence="3 10" id="KW-0732">Signal</keyword>
<keyword evidence="7" id="KW-0325">Glycoprotein</keyword>
<comment type="subcellular location">
    <subcellularLocation>
        <location evidence="1">Membrane</location>
        <topology evidence="1">Single-pass type I membrane protein</topology>
    </subcellularLocation>
</comment>
<proteinExistence type="predicted"/>
<feature type="compositionally biased region" description="Acidic residues" evidence="8">
    <location>
        <begin position="660"/>
        <end position="671"/>
    </location>
</feature>
<keyword evidence="2 9" id="KW-0812">Transmembrane</keyword>
<reference evidence="11" key="1">
    <citation type="submission" date="2016-05" db="EMBL/GenBank/DDBJ databases">
        <authorList>
            <person name="Lavstsen T."/>
            <person name="Jespersen J.S."/>
        </authorList>
    </citation>
    <scope>NUCLEOTIDE SEQUENCE</scope>
    <source>
        <tissue evidence="11">Brain</tissue>
    </source>
</reference>
<feature type="region of interest" description="Disordered" evidence="8">
    <location>
        <begin position="130"/>
        <end position="213"/>
    </location>
</feature>
<feature type="transmembrane region" description="Helical" evidence="9">
    <location>
        <begin position="563"/>
        <end position="587"/>
    </location>
</feature>
<feature type="compositionally biased region" description="Basic and acidic residues" evidence="8">
    <location>
        <begin position="386"/>
        <end position="406"/>
    </location>
</feature>
<evidence type="ECO:0000256" key="5">
    <source>
        <dbReference type="ARBA" id="ARBA00022989"/>
    </source>
</evidence>
<evidence type="ECO:0000256" key="9">
    <source>
        <dbReference type="SAM" id="Phobius"/>
    </source>
</evidence>
<protein>
    <submittedName>
        <fullName evidence="11">Podocalyxin-like 2</fullName>
    </submittedName>
</protein>
<organism evidence="11">
    <name type="scientific">Iconisemion striatum</name>
    <dbReference type="NCBI Taxonomy" id="60296"/>
    <lineage>
        <taxon>Eukaryota</taxon>
        <taxon>Metazoa</taxon>
        <taxon>Chordata</taxon>
        <taxon>Craniata</taxon>
        <taxon>Vertebrata</taxon>
        <taxon>Euteleostomi</taxon>
        <taxon>Actinopterygii</taxon>
        <taxon>Neopterygii</taxon>
        <taxon>Teleostei</taxon>
        <taxon>Neoteleostei</taxon>
        <taxon>Acanthomorphata</taxon>
        <taxon>Ovalentaria</taxon>
        <taxon>Atherinomorphae</taxon>
        <taxon>Cyprinodontiformes</taxon>
        <taxon>Nothobranchiidae</taxon>
        <taxon>Iconisemion</taxon>
    </lineage>
</organism>
<feature type="region of interest" description="Disordered" evidence="8">
    <location>
        <begin position="237"/>
        <end position="267"/>
    </location>
</feature>
<evidence type="ECO:0000256" key="2">
    <source>
        <dbReference type="ARBA" id="ARBA00022692"/>
    </source>
</evidence>
<evidence type="ECO:0000256" key="4">
    <source>
        <dbReference type="ARBA" id="ARBA00022889"/>
    </source>
</evidence>
<feature type="compositionally biased region" description="Basic and acidic residues" evidence="8">
    <location>
        <begin position="171"/>
        <end position="213"/>
    </location>
</feature>
<feature type="region of interest" description="Disordered" evidence="8">
    <location>
        <begin position="362"/>
        <end position="406"/>
    </location>
</feature>
<reference evidence="11" key="2">
    <citation type="submission" date="2016-06" db="EMBL/GenBank/DDBJ databases">
        <title>The genome of a short-lived fish provides insights into sex chromosome evolution and the genetic control of aging.</title>
        <authorList>
            <person name="Reichwald K."/>
            <person name="Felder M."/>
            <person name="Petzold A."/>
            <person name="Koch P."/>
            <person name="Groth M."/>
            <person name="Platzer M."/>
        </authorList>
    </citation>
    <scope>NUCLEOTIDE SEQUENCE</scope>
    <source>
        <tissue evidence="11">Brain</tissue>
    </source>
</reference>
<accession>A0A1A7XEV5</accession>
<keyword evidence="4" id="KW-0130">Cell adhesion</keyword>
<dbReference type="PANTHER" id="PTHR15594:SF1">
    <property type="entry name" value="PODOCALYXIN-LIKE PROTEIN 2"/>
    <property type="match status" value="1"/>
</dbReference>
<evidence type="ECO:0000256" key="10">
    <source>
        <dbReference type="SAM" id="SignalP"/>
    </source>
</evidence>
<dbReference type="PANTHER" id="PTHR15594">
    <property type="entry name" value="PODOCALYXIN-LIKE PROTEIN 2"/>
    <property type="match status" value="1"/>
</dbReference>
<evidence type="ECO:0000313" key="11">
    <source>
        <dbReference type="EMBL" id="SBP16597.1"/>
    </source>
</evidence>
<feature type="chain" id="PRO_5008363141" evidence="10">
    <location>
        <begin position="20"/>
        <end position="671"/>
    </location>
</feature>
<gene>
    <name evidence="11" type="primary">PODXL2</name>
</gene>
<dbReference type="AlphaFoldDB" id="A0A1A7XEV5"/>
<name>A0A1A7XEV5_9TELE</name>
<feature type="region of interest" description="Disordered" evidence="8">
    <location>
        <begin position="608"/>
        <end position="671"/>
    </location>
</feature>
<feature type="compositionally biased region" description="Low complexity" evidence="8">
    <location>
        <begin position="299"/>
        <end position="319"/>
    </location>
</feature>
<dbReference type="Pfam" id="PF06365">
    <property type="entry name" value="CD34_antigen"/>
    <property type="match status" value="1"/>
</dbReference>
<feature type="signal peptide" evidence="10">
    <location>
        <begin position="1"/>
        <end position="19"/>
    </location>
</feature>
<feature type="compositionally biased region" description="Basic and acidic residues" evidence="8">
    <location>
        <begin position="252"/>
        <end position="264"/>
    </location>
</feature>
<evidence type="ECO:0000256" key="7">
    <source>
        <dbReference type="ARBA" id="ARBA00023180"/>
    </source>
</evidence>
<evidence type="ECO:0000256" key="3">
    <source>
        <dbReference type="ARBA" id="ARBA00022729"/>
    </source>
</evidence>
<sequence length="671" mass="73894">MPGPVLLITLTALLVGCEASRHGSSQRVIPLHPPGAPLFGDETPGRSRFIQELVRSKRHSGSELVRAQPHLVHDMGWPEIRETSRSRTRVESANSSQLNAPHQEVARTFAAVEEGPDVDDVMERMVHLVDPQDPEGYRGLPDPTDPETELTGGPGAGDVSQEASGFYGTDMEDRDRGEEGGEDQERRREEEWERDIGEEREREEHVQTGGGMEEHRVPEVLEVNHTAPDLDALIGYTSSLHPSKEPSSSFLNEEHDSGLQEHRGSSVLEVGPFDRELLEAEKDGDAQSSGYELLRSSGASVQSTSAPTAASSTDVPDVSVDVGTATPETDTGTDFGLLGSYTRDETGEEEPGVMLTDVITQNPTAPEVGSAPSREPLQPSLEEEEHWEREFKPKDKNERETAGREETRVRPILALTTNPSPTVGFTEPELRSDVEEQRQVVCLNWSELAARGYVILNMTKNMNCEEFRVGQGVRLLKIIERVFARRMNSPEGSWVIYLSKPTHQQHQLLMNVASGHGVIATQDVLDILGEIRKSLEKVGIQNYSAATSCQSRPSKTRSDYGKLFVVLVIIGAVCMIIITSGFIYICWQRRLPAVKTMFPAEELHSVENGYHDNPTLDVTNDGQPEMQEKKPSTNGLAAVGGGGGGEDDSRWQAFVNQAATEDDEEEQDTHL</sequence>
<keyword evidence="5 9" id="KW-1133">Transmembrane helix</keyword>
<feature type="compositionally biased region" description="Low complexity" evidence="8">
    <location>
        <begin position="238"/>
        <end position="249"/>
    </location>
</feature>
<dbReference type="InterPro" id="IPR013836">
    <property type="entry name" value="CD34/Podocalyxin"/>
</dbReference>